<dbReference type="Gene3D" id="1.10.357.10">
    <property type="entry name" value="Tetracycline Repressor, domain 2"/>
    <property type="match status" value="1"/>
</dbReference>
<dbReference type="SUPFAM" id="SSF48498">
    <property type="entry name" value="Tetracyclin repressor-like, C-terminal domain"/>
    <property type="match status" value="1"/>
</dbReference>
<evidence type="ECO:0000256" key="1">
    <source>
        <dbReference type="ARBA" id="ARBA00022491"/>
    </source>
</evidence>
<dbReference type="EMBL" id="UGGP01000001">
    <property type="protein sequence ID" value="STO07433.1"/>
    <property type="molecule type" value="Genomic_DNA"/>
</dbReference>
<protein>
    <submittedName>
        <fullName evidence="7">Uncharacterized HTH-type transcriptional regulator yfiR</fullName>
    </submittedName>
</protein>
<keyword evidence="3 5" id="KW-0238">DNA-binding</keyword>
<name>A0A377FSV9_9BACL</name>
<feature type="domain" description="HTH tetR-type" evidence="6">
    <location>
        <begin position="3"/>
        <end position="63"/>
    </location>
</feature>
<dbReference type="RefSeq" id="WP_029334516.1">
    <property type="nucleotide sequence ID" value="NZ_UGGP01000001.1"/>
</dbReference>
<proteinExistence type="predicted"/>
<dbReference type="GO" id="GO:0003700">
    <property type="term" value="F:DNA-binding transcription factor activity"/>
    <property type="evidence" value="ECO:0007669"/>
    <property type="project" value="TreeGrafter"/>
</dbReference>
<dbReference type="PANTHER" id="PTHR30055:SF226">
    <property type="entry name" value="HTH-TYPE TRANSCRIPTIONAL REGULATOR PKSA"/>
    <property type="match status" value="1"/>
</dbReference>
<dbReference type="InterPro" id="IPR036271">
    <property type="entry name" value="Tet_transcr_reg_TetR-rel_C_sf"/>
</dbReference>
<keyword evidence="2" id="KW-0805">Transcription regulation</keyword>
<evidence type="ECO:0000313" key="7">
    <source>
        <dbReference type="EMBL" id="STO07433.1"/>
    </source>
</evidence>
<dbReference type="Proteomes" id="UP000254060">
    <property type="component" value="Unassembled WGS sequence"/>
</dbReference>
<evidence type="ECO:0000256" key="2">
    <source>
        <dbReference type="ARBA" id="ARBA00023015"/>
    </source>
</evidence>
<reference evidence="7 8" key="1">
    <citation type="submission" date="2018-06" db="EMBL/GenBank/DDBJ databases">
        <authorList>
            <consortium name="Pathogen Informatics"/>
            <person name="Doyle S."/>
        </authorList>
    </citation>
    <scope>NUCLEOTIDE SEQUENCE [LARGE SCALE GENOMIC DNA]</scope>
    <source>
        <strain evidence="7 8">NCTC13163</strain>
    </source>
</reference>
<organism evidence="7 8">
    <name type="scientific">Exiguobacterium aurantiacum</name>
    <dbReference type="NCBI Taxonomy" id="33987"/>
    <lineage>
        <taxon>Bacteria</taxon>
        <taxon>Bacillati</taxon>
        <taxon>Bacillota</taxon>
        <taxon>Bacilli</taxon>
        <taxon>Bacillales</taxon>
        <taxon>Bacillales Family XII. Incertae Sedis</taxon>
        <taxon>Exiguobacterium</taxon>
    </lineage>
</organism>
<dbReference type="STRING" id="1397694.GCA_000702585_01294"/>
<sequence length="200" mass="22584">MMNEGKQKILEAARATIVEHGIQGTTLRGIAKRAGLSTGAIYHYYSSKEAILYDVMDEGLGEICRIATVSLEDQKEVKEIIQEIFAGMQDRLKKDAENRLQFYLAHEAMLGNEELQLKFKQKYEDWISRVEAIFVRAYGVEHGPSTRAVAAWTMAAIDGMVLQTLLQTNVVAVEHTDRVLEYLLQDGFAHFFKIIETGRG</sequence>
<evidence type="ECO:0000256" key="4">
    <source>
        <dbReference type="ARBA" id="ARBA00023163"/>
    </source>
</evidence>
<dbReference type="Pfam" id="PF13977">
    <property type="entry name" value="TetR_C_6"/>
    <property type="match status" value="1"/>
</dbReference>
<dbReference type="InterPro" id="IPR039538">
    <property type="entry name" value="BetI_C"/>
</dbReference>
<dbReference type="GO" id="GO:0000976">
    <property type="term" value="F:transcription cis-regulatory region binding"/>
    <property type="evidence" value="ECO:0007669"/>
    <property type="project" value="TreeGrafter"/>
</dbReference>
<dbReference type="InterPro" id="IPR001647">
    <property type="entry name" value="HTH_TetR"/>
</dbReference>
<gene>
    <name evidence="7" type="primary">yfiR</name>
    <name evidence="7" type="ORF">NCTC13163_00780</name>
</gene>
<dbReference type="InterPro" id="IPR009057">
    <property type="entry name" value="Homeodomain-like_sf"/>
</dbReference>
<dbReference type="AlphaFoldDB" id="A0A377FSV9"/>
<accession>A0A377FSV9</accession>
<evidence type="ECO:0000256" key="3">
    <source>
        <dbReference type="ARBA" id="ARBA00023125"/>
    </source>
</evidence>
<dbReference type="InterPro" id="IPR050109">
    <property type="entry name" value="HTH-type_TetR-like_transc_reg"/>
</dbReference>
<evidence type="ECO:0000259" key="6">
    <source>
        <dbReference type="PROSITE" id="PS50977"/>
    </source>
</evidence>
<dbReference type="SUPFAM" id="SSF46689">
    <property type="entry name" value="Homeodomain-like"/>
    <property type="match status" value="1"/>
</dbReference>
<keyword evidence="4" id="KW-0804">Transcription</keyword>
<dbReference type="PANTHER" id="PTHR30055">
    <property type="entry name" value="HTH-TYPE TRANSCRIPTIONAL REGULATOR RUTR"/>
    <property type="match status" value="1"/>
</dbReference>
<feature type="DNA-binding region" description="H-T-H motif" evidence="5">
    <location>
        <begin position="26"/>
        <end position="45"/>
    </location>
</feature>
<keyword evidence="1" id="KW-0678">Repressor</keyword>
<evidence type="ECO:0000313" key="8">
    <source>
        <dbReference type="Proteomes" id="UP000254060"/>
    </source>
</evidence>
<dbReference type="Pfam" id="PF00440">
    <property type="entry name" value="TetR_N"/>
    <property type="match status" value="1"/>
</dbReference>
<evidence type="ECO:0000256" key="5">
    <source>
        <dbReference type="PROSITE-ProRule" id="PRU00335"/>
    </source>
</evidence>
<dbReference type="PROSITE" id="PS50977">
    <property type="entry name" value="HTH_TETR_2"/>
    <property type="match status" value="1"/>
</dbReference>
<dbReference type="PRINTS" id="PR00455">
    <property type="entry name" value="HTHTETR"/>
</dbReference>
<dbReference type="OrthoDB" id="9816296at2"/>